<dbReference type="EMBL" id="QPJT01000026">
    <property type="protein sequence ID" value="RCX11276.1"/>
    <property type="molecule type" value="Genomic_DNA"/>
</dbReference>
<accession>A0A369ASN3</accession>
<gene>
    <name evidence="2" type="ORF">DFR58_12649</name>
</gene>
<dbReference type="RefSeq" id="WP_114299207.1">
    <property type="nucleotide sequence ID" value="NZ_QPJT01000026.1"/>
</dbReference>
<dbReference type="AlphaFoldDB" id="A0A369ASN3"/>
<sequence length="59" mass="6459">MTGVFGRHKAVIFIVLALIAIGVAVGIFFLTHNSQKSYTKGVFVMSAMPKDIKWQGIYG</sequence>
<keyword evidence="1" id="KW-0812">Transmembrane</keyword>
<organism evidence="2 3">
    <name type="scientific">Anaerobacterium chartisolvens</name>
    <dbReference type="NCBI Taxonomy" id="1297424"/>
    <lineage>
        <taxon>Bacteria</taxon>
        <taxon>Bacillati</taxon>
        <taxon>Bacillota</taxon>
        <taxon>Clostridia</taxon>
        <taxon>Eubacteriales</taxon>
        <taxon>Oscillospiraceae</taxon>
        <taxon>Anaerobacterium</taxon>
    </lineage>
</organism>
<evidence type="ECO:0000313" key="2">
    <source>
        <dbReference type="EMBL" id="RCX11276.1"/>
    </source>
</evidence>
<feature type="transmembrane region" description="Helical" evidence="1">
    <location>
        <begin position="12"/>
        <end position="30"/>
    </location>
</feature>
<evidence type="ECO:0000256" key="1">
    <source>
        <dbReference type="SAM" id="Phobius"/>
    </source>
</evidence>
<protein>
    <submittedName>
        <fullName evidence="2">Uncharacterized protein</fullName>
    </submittedName>
</protein>
<reference evidence="2 3" key="1">
    <citation type="submission" date="2018-07" db="EMBL/GenBank/DDBJ databases">
        <title>Genomic Encyclopedia of Type Strains, Phase IV (KMG-IV): sequencing the most valuable type-strain genomes for metagenomic binning, comparative biology and taxonomic classification.</title>
        <authorList>
            <person name="Goeker M."/>
        </authorList>
    </citation>
    <scope>NUCLEOTIDE SEQUENCE [LARGE SCALE GENOMIC DNA]</scope>
    <source>
        <strain evidence="2 3">DSM 27016</strain>
    </source>
</reference>
<name>A0A369ASN3_9FIRM</name>
<keyword evidence="1" id="KW-1133">Transmembrane helix</keyword>
<dbReference type="Proteomes" id="UP000253034">
    <property type="component" value="Unassembled WGS sequence"/>
</dbReference>
<evidence type="ECO:0000313" key="3">
    <source>
        <dbReference type="Proteomes" id="UP000253034"/>
    </source>
</evidence>
<keyword evidence="3" id="KW-1185">Reference proteome</keyword>
<comment type="caution">
    <text evidence="2">The sequence shown here is derived from an EMBL/GenBank/DDBJ whole genome shotgun (WGS) entry which is preliminary data.</text>
</comment>
<keyword evidence="1" id="KW-0472">Membrane</keyword>
<proteinExistence type="predicted"/>